<dbReference type="Proteomes" id="UP001164746">
    <property type="component" value="Chromosome 16"/>
</dbReference>
<gene>
    <name evidence="2" type="ORF">MAR_003119</name>
</gene>
<dbReference type="InterPro" id="IPR043160">
    <property type="entry name" value="Dynein_C_barrel"/>
</dbReference>
<evidence type="ECO:0000313" key="3">
    <source>
        <dbReference type="Proteomes" id="UP001164746"/>
    </source>
</evidence>
<dbReference type="PANTHER" id="PTHR22878">
    <property type="entry name" value="DYNEIN HEAVY CHAIN 6, AXONEMAL-LIKE-RELATED"/>
    <property type="match status" value="1"/>
</dbReference>
<sequence length="108" mass="12063">LKVPEDGVLVHGMYMDACRWDMEAMTMVDSLKGEMQGELPMLHMQPEMDFEPDPANYMAPLYKTALRAGTLSTTGHSTNYVVAVYLPSTRPQDYWIAKGAACLCQLSE</sequence>
<dbReference type="Gene3D" id="3.10.490.20">
    <property type="match status" value="1"/>
</dbReference>
<dbReference type="PANTHER" id="PTHR22878:SF68">
    <property type="entry name" value="DYNEIN HEAVY CHAIN 6, AXONEMAL-LIKE"/>
    <property type="match status" value="1"/>
</dbReference>
<evidence type="ECO:0000313" key="2">
    <source>
        <dbReference type="EMBL" id="WAR29551.1"/>
    </source>
</evidence>
<organism evidence="2 3">
    <name type="scientific">Mya arenaria</name>
    <name type="common">Soft-shell clam</name>
    <dbReference type="NCBI Taxonomy" id="6604"/>
    <lineage>
        <taxon>Eukaryota</taxon>
        <taxon>Metazoa</taxon>
        <taxon>Spiralia</taxon>
        <taxon>Lophotrochozoa</taxon>
        <taxon>Mollusca</taxon>
        <taxon>Bivalvia</taxon>
        <taxon>Autobranchia</taxon>
        <taxon>Heteroconchia</taxon>
        <taxon>Euheterodonta</taxon>
        <taxon>Imparidentia</taxon>
        <taxon>Neoheterodontei</taxon>
        <taxon>Myida</taxon>
        <taxon>Myoidea</taxon>
        <taxon>Myidae</taxon>
        <taxon>Mya</taxon>
    </lineage>
</organism>
<name>A0ABY7G945_MYAAR</name>
<proteinExistence type="predicted"/>
<keyword evidence="3" id="KW-1185">Reference proteome</keyword>
<protein>
    <submittedName>
        <fullName evidence="2">DYH6-like protein</fullName>
    </submittedName>
</protein>
<reference evidence="2" key="1">
    <citation type="submission" date="2022-11" db="EMBL/GenBank/DDBJ databases">
        <title>Centuries of genome instability and evolution in soft-shell clam transmissible cancer (bioRxiv).</title>
        <authorList>
            <person name="Hart S.F.M."/>
            <person name="Yonemitsu M.A."/>
            <person name="Giersch R.M."/>
            <person name="Beal B.F."/>
            <person name="Arriagada G."/>
            <person name="Davis B.W."/>
            <person name="Ostrander E.A."/>
            <person name="Goff S.P."/>
            <person name="Metzger M.J."/>
        </authorList>
    </citation>
    <scope>NUCLEOTIDE SEQUENCE</scope>
    <source>
        <strain evidence="2">MELC-2E11</strain>
        <tissue evidence="2">Siphon/mantle</tissue>
    </source>
</reference>
<dbReference type="InterPro" id="IPR026983">
    <property type="entry name" value="DHC"/>
</dbReference>
<accession>A0ABY7G945</accession>
<dbReference type="InterPro" id="IPR041228">
    <property type="entry name" value="Dynein_C"/>
</dbReference>
<feature type="non-terminal residue" evidence="2">
    <location>
        <position position="108"/>
    </location>
</feature>
<evidence type="ECO:0000259" key="1">
    <source>
        <dbReference type="Pfam" id="PF18199"/>
    </source>
</evidence>
<dbReference type="Pfam" id="PF18199">
    <property type="entry name" value="Dynein_C"/>
    <property type="match status" value="1"/>
</dbReference>
<dbReference type="EMBL" id="CP111027">
    <property type="protein sequence ID" value="WAR29551.1"/>
    <property type="molecule type" value="Genomic_DNA"/>
</dbReference>
<feature type="domain" description="Dynein heavy chain C-terminal" evidence="1">
    <location>
        <begin position="3"/>
        <end position="104"/>
    </location>
</feature>